<dbReference type="EMBL" id="FQVW01000092">
    <property type="protein sequence ID" value="SHG94016.1"/>
    <property type="molecule type" value="Genomic_DNA"/>
</dbReference>
<dbReference type="RefSeq" id="WP_072892145.1">
    <property type="nucleotide sequence ID" value="NZ_FQVW01000092.1"/>
</dbReference>
<reference evidence="1 2" key="1">
    <citation type="submission" date="2016-11" db="EMBL/GenBank/DDBJ databases">
        <authorList>
            <person name="Jaros S."/>
            <person name="Januszkiewicz K."/>
            <person name="Wedrychowicz H."/>
        </authorList>
    </citation>
    <scope>NUCLEOTIDE SEQUENCE [LARGE SCALE GENOMIC DNA]</scope>
    <source>
        <strain evidence="1 2">IBRC-M 10683</strain>
    </source>
</reference>
<organism evidence="1 2">
    <name type="scientific">Ornithinibacillus halophilus</name>
    <dbReference type="NCBI Taxonomy" id="930117"/>
    <lineage>
        <taxon>Bacteria</taxon>
        <taxon>Bacillati</taxon>
        <taxon>Bacillota</taxon>
        <taxon>Bacilli</taxon>
        <taxon>Bacillales</taxon>
        <taxon>Bacillaceae</taxon>
        <taxon>Ornithinibacillus</taxon>
    </lineage>
</organism>
<feature type="non-terminal residue" evidence="1">
    <location>
        <position position="1"/>
    </location>
</feature>
<evidence type="ECO:0000313" key="2">
    <source>
        <dbReference type="Proteomes" id="UP000183988"/>
    </source>
</evidence>
<gene>
    <name evidence="1" type="ORF">SAMN05216225_10921</name>
</gene>
<sequence length="279" mass="31547">EAVRNAVIHRDYSELMQSNYIQVRMFPDRIETALEKSKKQTVTFEDIEVLINSYFIDNPMPQEIDESNLSMKDIYPEDVASSKNRRNTLVLNDIMKEKKHNNVNSEDEFFKTFETENGTIDLYLGKGGIMILENKTKSINNIGHTNSTDQLQIMSEIPYEHTPLKSTTATAYNGAGGKLFTLEAEGQWQFNGSDVQATFGDGDFKRHFWGSTLNIDVVNRGSERPLFIGGYKYSEIYTKAYVESVFGIRWAGIVYNSFNAEVYVGATQTGNIYGAAVAD</sequence>
<name>A0A1M5NWQ8_9BACI</name>
<dbReference type="Proteomes" id="UP000183988">
    <property type="component" value="Unassembled WGS sequence"/>
</dbReference>
<dbReference type="Gene3D" id="3.30.565.60">
    <property type="match status" value="1"/>
</dbReference>
<dbReference type="OrthoDB" id="2943851at2"/>
<evidence type="ECO:0008006" key="3">
    <source>
        <dbReference type="Google" id="ProtNLM"/>
    </source>
</evidence>
<dbReference type="InterPro" id="IPR038475">
    <property type="entry name" value="RecG_C_sf"/>
</dbReference>
<evidence type="ECO:0000313" key="1">
    <source>
        <dbReference type="EMBL" id="SHG94016.1"/>
    </source>
</evidence>
<protein>
    <recommendedName>
        <fullName evidence="3">ATP-dependent DNA helicase RecG</fullName>
    </recommendedName>
</protein>
<accession>A0A1M5NWQ8</accession>
<proteinExistence type="predicted"/>
<dbReference type="AlphaFoldDB" id="A0A1M5NWQ8"/>
<keyword evidence="2" id="KW-1185">Reference proteome</keyword>